<reference evidence="20" key="1">
    <citation type="journal article" date="2018" name="Nat. Microbiol.">
        <title>Leveraging single-cell genomics to expand the fungal tree of life.</title>
        <authorList>
            <person name="Ahrendt S.R."/>
            <person name="Quandt C.A."/>
            <person name="Ciobanu D."/>
            <person name="Clum A."/>
            <person name="Salamov A."/>
            <person name="Andreopoulos B."/>
            <person name="Cheng J.F."/>
            <person name="Woyke T."/>
            <person name="Pelin A."/>
            <person name="Henrissat B."/>
            <person name="Reynolds N.K."/>
            <person name="Benny G.L."/>
            <person name="Smith M.E."/>
            <person name="James T.Y."/>
            <person name="Grigoriev I.V."/>
        </authorList>
    </citation>
    <scope>NUCLEOTIDE SEQUENCE [LARGE SCALE GENOMIC DNA]</scope>
</reference>
<keyword evidence="8" id="KW-0520">NAD</keyword>
<comment type="catalytic activity">
    <reaction evidence="11">
        <text>5,6-dihydrouridine(17) in tRNA + NAD(+) = uridine(17) in tRNA + NADH + H(+)</text>
        <dbReference type="Rhea" id="RHEA:53372"/>
        <dbReference type="Rhea" id="RHEA-COMP:13541"/>
        <dbReference type="Rhea" id="RHEA-COMP:13542"/>
        <dbReference type="ChEBI" id="CHEBI:15378"/>
        <dbReference type="ChEBI" id="CHEBI:57540"/>
        <dbReference type="ChEBI" id="CHEBI:57945"/>
        <dbReference type="ChEBI" id="CHEBI:65315"/>
        <dbReference type="ChEBI" id="CHEBI:74443"/>
        <dbReference type="EC" id="1.3.1.88"/>
    </reaction>
    <physiologicalReaction direction="right-to-left" evidence="11">
        <dbReference type="Rhea" id="RHEA:53374"/>
    </physiologicalReaction>
</comment>
<dbReference type="PANTHER" id="PTHR11082">
    <property type="entry name" value="TRNA-DIHYDROURIDINE SYNTHASE"/>
    <property type="match status" value="1"/>
</dbReference>
<keyword evidence="20" id="KW-1185">Reference proteome</keyword>
<sequence>MTLTQIPPKLEGFEFWEKTLRGAKHVMAPMVDQSEHAWRRLCRRYGTELCYTPMLHARLFAENEKYRKEHFTTDPTDRPLIVQFCANDPDTLLTAAKYVEGQCDAVDLNLGCPQDIARRGHYGSFLQEDWDVIAKMVSTLHKNLAVPVTVKIRIFPELERTLAYAKMIQDAGAQLLGVHGRVREQRGHNTGLADWEQIRAVRESLSIPVIANGNILEPEDVPRCLEATGAVGVMSAEGNLYNPAIFAGLHPEVWKMGQEYLEICRELPTRLSSIRGHLFKLYRPCLAKHTDLRDRLGRAGDLDALVTLTAELAERLQIEAKEGDGVTGTPRHPHWLCQPYVRPPMAPPKRKGADGVGGKGVDGKGVEAKEDDRKKRKKESGPQCSGCKNGASPKCQGLLCRKCCRATGKASDCPAHQSKRRQEEGTTAAPEAIASQV</sequence>
<comment type="cofactor">
    <cofactor evidence="1">
        <name>FMN</name>
        <dbReference type="ChEBI" id="CHEBI:58210"/>
    </cofactor>
</comment>
<evidence type="ECO:0000256" key="15">
    <source>
        <dbReference type="ARBA" id="ARBA00049447"/>
    </source>
</evidence>
<keyword evidence="5" id="KW-0819">tRNA processing</keyword>
<evidence type="ECO:0000256" key="14">
    <source>
        <dbReference type="ARBA" id="ARBA00048934"/>
    </source>
</evidence>
<comment type="similarity">
    <text evidence="9">Belongs to the Dus family. Dus1 subfamily.</text>
</comment>
<dbReference type="InterPro" id="IPR035587">
    <property type="entry name" value="DUS-like_FMN-bd"/>
</dbReference>
<dbReference type="PANTHER" id="PTHR11082:SF5">
    <property type="entry name" value="TRNA-DIHYDROURIDINE(16_17) SYNTHASE [NAD(P)(+)]-LIKE"/>
    <property type="match status" value="1"/>
</dbReference>
<evidence type="ECO:0000256" key="16">
    <source>
        <dbReference type="ARBA" id="ARBA00049467"/>
    </source>
</evidence>
<protein>
    <recommendedName>
        <fullName evidence="10">tRNA-dihydrouridine(16/17) synthase [NAD(P)(+)]</fullName>
        <ecNumber evidence="10">1.3.1.88</ecNumber>
    </recommendedName>
</protein>
<evidence type="ECO:0000256" key="3">
    <source>
        <dbReference type="ARBA" id="ARBA00022643"/>
    </source>
</evidence>
<comment type="catalytic activity">
    <reaction evidence="16">
        <text>5,6-dihydrouridine(17) in tRNA + NADP(+) = uridine(17) in tRNA + NADPH + H(+)</text>
        <dbReference type="Rhea" id="RHEA:53368"/>
        <dbReference type="Rhea" id="RHEA-COMP:13541"/>
        <dbReference type="Rhea" id="RHEA-COMP:13542"/>
        <dbReference type="ChEBI" id="CHEBI:15378"/>
        <dbReference type="ChEBI" id="CHEBI:57783"/>
        <dbReference type="ChEBI" id="CHEBI:58349"/>
        <dbReference type="ChEBI" id="CHEBI:65315"/>
        <dbReference type="ChEBI" id="CHEBI:74443"/>
        <dbReference type="EC" id="1.3.1.88"/>
    </reaction>
    <physiologicalReaction direction="right-to-left" evidence="16">
        <dbReference type="Rhea" id="RHEA:53370"/>
    </physiologicalReaction>
</comment>
<keyword evidence="3" id="KW-0288">FMN</keyword>
<evidence type="ECO:0000256" key="4">
    <source>
        <dbReference type="ARBA" id="ARBA00022664"/>
    </source>
</evidence>
<comment type="catalytic activity">
    <reaction evidence="15">
        <text>a 5,6-dihydrouridine in mRNA + NADP(+) = a uridine in mRNA + NADPH + H(+)</text>
        <dbReference type="Rhea" id="RHEA:69855"/>
        <dbReference type="Rhea" id="RHEA-COMP:14658"/>
        <dbReference type="Rhea" id="RHEA-COMP:17789"/>
        <dbReference type="ChEBI" id="CHEBI:15378"/>
        <dbReference type="ChEBI" id="CHEBI:57783"/>
        <dbReference type="ChEBI" id="CHEBI:58349"/>
        <dbReference type="ChEBI" id="CHEBI:65315"/>
        <dbReference type="ChEBI" id="CHEBI:74443"/>
    </reaction>
    <physiologicalReaction direction="right-to-left" evidence="15">
        <dbReference type="Rhea" id="RHEA:69857"/>
    </physiologicalReaction>
</comment>
<dbReference type="Gene3D" id="3.20.20.70">
    <property type="entry name" value="Aldolase class I"/>
    <property type="match status" value="1"/>
</dbReference>
<comment type="catalytic activity">
    <reaction evidence="14">
        <text>5,6-dihydrouridine(16) in tRNA + NAD(+) = uridine(16) in tRNA + NADH + H(+)</text>
        <dbReference type="Rhea" id="RHEA:53380"/>
        <dbReference type="Rhea" id="RHEA-COMP:13543"/>
        <dbReference type="Rhea" id="RHEA-COMP:13544"/>
        <dbReference type="ChEBI" id="CHEBI:15378"/>
        <dbReference type="ChEBI" id="CHEBI:57540"/>
        <dbReference type="ChEBI" id="CHEBI:57945"/>
        <dbReference type="ChEBI" id="CHEBI:65315"/>
        <dbReference type="ChEBI" id="CHEBI:74443"/>
        <dbReference type="EC" id="1.3.1.88"/>
    </reaction>
    <physiologicalReaction direction="right-to-left" evidence="14">
        <dbReference type="Rhea" id="RHEA:53382"/>
    </physiologicalReaction>
</comment>
<dbReference type="SUPFAM" id="SSF51395">
    <property type="entry name" value="FMN-linked oxidoreductases"/>
    <property type="match status" value="1"/>
</dbReference>
<evidence type="ECO:0000256" key="11">
    <source>
        <dbReference type="ARBA" id="ARBA00047287"/>
    </source>
</evidence>
<evidence type="ECO:0000256" key="10">
    <source>
        <dbReference type="ARBA" id="ARBA00038890"/>
    </source>
</evidence>
<dbReference type="OrthoDB" id="272303at2759"/>
<keyword evidence="4" id="KW-0507">mRNA processing</keyword>
<feature type="region of interest" description="Disordered" evidence="17">
    <location>
        <begin position="321"/>
        <end position="395"/>
    </location>
</feature>
<proteinExistence type="inferred from homology"/>
<evidence type="ECO:0000256" key="9">
    <source>
        <dbReference type="ARBA" id="ARBA00038313"/>
    </source>
</evidence>
<accession>A0A4P9Y2S8</accession>
<evidence type="ECO:0000256" key="6">
    <source>
        <dbReference type="ARBA" id="ARBA00022857"/>
    </source>
</evidence>
<comment type="catalytic activity">
    <reaction evidence="12">
        <text>5,6-dihydrouridine(16) in tRNA + NADP(+) = uridine(16) in tRNA + NADPH + H(+)</text>
        <dbReference type="Rhea" id="RHEA:53376"/>
        <dbReference type="Rhea" id="RHEA-COMP:13543"/>
        <dbReference type="Rhea" id="RHEA-COMP:13544"/>
        <dbReference type="ChEBI" id="CHEBI:15378"/>
        <dbReference type="ChEBI" id="CHEBI:57783"/>
        <dbReference type="ChEBI" id="CHEBI:58349"/>
        <dbReference type="ChEBI" id="CHEBI:65315"/>
        <dbReference type="ChEBI" id="CHEBI:74443"/>
        <dbReference type="EC" id="1.3.1.88"/>
    </reaction>
    <physiologicalReaction direction="right-to-left" evidence="12">
        <dbReference type="Rhea" id="RHEA:53378"/>
    </physiologicalReaction>
</comment>
<evidence type="ECO:0000256" key="17">
    <source>
        <dbReference type="SAM" id="MobiDB-lite"/>
    </source>
</evidence>
<name>A0A4P9Y2S8_9FUNG</name>
<evidence type="ECO:0000256" key="8">
    <source>
        <dbReference type="ARBA" id="ARBA00023027"/>
    </source>
</evidence>
<evidence type="ECO:0000256" key="12">
    <source>
        <dbReference type="ARBA" id="ARBA00047652"/>
    </source>
</evidence>
<evidence type="ECO:0000256" key="13">
    <source>
        <dbReference type="ARBA" id="ARBA00048342"/>
    </source>
</evidence>
<evidence type="ECO:0000259" key="18">
    <source>
        <dbReference type="Pfam" id="PF01207"/>
    </source>
</evidence>
<dbReference type="GO" id="GO:0017150">
    <property type="term" value="F:tRNA dihydrouridine synthase activity"/>
    <property type="evidence" value="ECO:0007669"/>
    <property type="project" value="InterPro"/>
</dbReference>
<dbReference type="InterPro" id="IPR018517">
    <property type="entry name" value="tRNA_hU_synthase_CS"/>
</dbReference>
<dbReference type="GO" id="GO:0050660">
    <property type="term" value="F:flavin adenine dinucleotide binding"/>
    <property type="evidence" value="ECO:0007669"/>
    <property type="project" value="InterPro"/>
</dbReference>
<feature type="compositionally biased region" description="Basic and acidic residues" evidence="17">
    <location>
        <begin position="361"/>
        <end position="373"/>
    </location>
</feature>
<dbReference type="Proteomes" id="UP000267251">
    <property type="component" value="Unassembled WGS sequence"/>
</dbReference>
<organism evidence="19 20">
    <name type="scientific">Piptocephalis cylindrospora</name>
    <dbReference type="NCBI Taxonomy" id="1907219"/>
    <lineage>
        <taxon>Eukaryota</taxon>
        <taxon>Fungi</taxon>
        <taxon>Fungi incertae sedis</taxon>
        <taxon>Zoopagomycota</taxon>
        <taxon>Zoopagomycotina</taxon>
        <taxon>Zoopagomycetes</taxon>
        <taxon>Zoopagales</taxon>
        <taxon>Piptocephalidaceae</taxon>
        <taxon>Piptocephalis</taxon>
    </lineage>
</organism>
<gene>
    <name evidence="19" type="ORF">BJ684DRAFT_22884</name>
</gene>
<evidence type="ECO:0000256" key="5">
    <source>
        <dbReference type="ARBA" id="ARBA00022694"/>
    </source>
</evidence>
<evidence type="ECO:0000256" key="1">
    <source>
        <dbReference type="ARBA" id="ARBA00001917"/>
    </source>
</evidence>
<evidence type="ECO:0000313" key="19">
    <source>
        <dbReference type="EMBL" id="RKP13093.1"/>
    </source>
</evidence>
<keyword evidence="2" id="KW-0285">Flavoprotein</keyword>
<dbReference type="EC" id="1.3.1.88" evidence="10"/>
<dbReference type="CDD" id="cd02801">
    <property type="entry name" value="DUS_like_FMN"/>
    <property type="match status" value="1"/>
</dbReference>
<evidence type="ECO:0000313" key="20">
    <source>
        <dbReference type="Proteomes" id="UP000267251"/>
    </source>
</evidence>
<dbReference type="Pfam" id="PF01207">
    <property type="entry name" value="Dus"/>
    <property type="match status" value="1"/>
</dbReference>
<keyword evidence="6" id="KW-0521">NADP</keyword>
<feature type="region of interest" description="Disordered" evidence="17">
    <location>
        <begin position="407"/>
        <end position="437"/>
    </location>
</feature>
<dbReference type="GO" id="GO:0006397">
    <property type="term" value="P:mRNA processing"/>
    <property type="evidence" value="ECO:0007669"/>
    <property type="project" value="UniProtKB-KW"/>
</dbReference>
<dbReference type="InterPro" id="IPR013785">
    <property type="entry name" value="Aldolase_TIM"/>
</dbReference>
<feature type="domain" description="DUS-like FMN-binding" evidence="18">
    <location>
        <begin position="27"/>
        <end position="266"/>
    </location>
</feature>
<dbReference type="AlphaFoldDB" id="A0A4P9Y2S8"/>
<comment type="catalytic activity">
    <reaction evidence="13">
        <text>a 5,6-dihydrouridine in mRNA + NAD(+) = a uridine in mRNA + NADH + H(+)</text>
        <dbReference type="Rhea" id="RHEA:69851"/>
        <dbReference type="Rhea" id="RHEA-COMP:14658"/>
        <dbReference type="Rhea" id="RHEA-COMP:17789"/>
        <dbReference type="ChEBI" id="CHEBI:15378"/>
        <dbReference type="ChEBI" id="CHEBI:57540"/>
        <dbReference type="ChEBI" id="CHEBI:57945"/>
        <dbReference type="ChEBI" id="CHEBI:65315"/>
        <dbReference type="ChEBI" id="CHEBI:74443"/>
    </reaction>
    <physiologicalReaction direction="right-to-left" evidence="13">
        <dbReference type="Rhea" id="RHEA:69853"/>
    </physiologicalReaction>
</comment>
<evidence type="ECO:0000256" key="2">
    <source>
        <dbReference type="ARBA" id="ARBA00022630"/>
    </source>
</evidence>
<evidence type="ECO:0000256" key="7">
    <source>
        <dbReference type="ARBA" id="ARBA00023002"/>
    </source>
</evidence>
<dbReference type="PROSITE" id="PS01136">
    <property type="entry name" value="UPF0034"/>
    <property type="match status" value="1"/>
</dbReference>
<dbReference type="EMBL" id="KZ988111">
    <property type="protein sequence ID" value="RKP13093.1"/>
    <property type="molecule type" value="Genomic_DNA"/>
</dbReference>
<keyword evidence="7" id="KW-0560">Oxidoreductase</keyword>